<evidence type="ECO:0000256" key="4">
    <source>
        <dbReference type="ARBA" id="ARBA00022840"/>
    </source>
</evidence>
<dbReference type="Pfam" id="PF13245">
    <property type="entry name" value="AAA_19"/>
    <property type="match status" value="1"/>
</dbReference>
<keyword evidence="8" id="KW-1185">Reference proteome</keyword>
<dbReference type="SUPFAM" id="SSF52540">
    <property type="entry name" value="P-loop containing nucleoside triphosphate hydrolases"/>
    <property type="match status" value="1"/>
</dbReference>
<evidence type="ECO:0000313" key="8">
    <source>
        <dbReference type="Proteomes" id="UP001432322"/>
    </source>
</evidence>
<evidence type="ECO:0000256" key="5">
    <source>
        <dbReference type="SAM" id="MobiDB-lite"/>
    </source>
</evidence>
<dbReference type="GO" id="GO:0043139">
    <property type="term" value="F:5'-3' DNA helicase activity"/>
    <property type="evidence" value="ECO:0007669"/>
    <property type="project" value="TreeGrafter"/>
</dbReference>
<protein>
    <recommendedName>
        <fullName evidence="6">AAA+ ATPase domain-containing protein</fullName>
    </recommendedName>
</protein>
<name>A0AAV5VI09_9BILA</name>
<dbReference type="Proteomes" id="UP001432322">
    <property type="component" value="Unassembled WGS sequence"/>
</dbReference>
<dbReference type="InterPro" id="IPR041679">
    <property type="entry name" value="DNA2/NAM7-like_C"/>
</dbReference>
<dbReference type="GO" id="GO:0016787">
    <property type="term" value="F:hydrolase activity"/>
    <property type="evidence" value="ECO:0007669"/>
    <property type="project" value="UniProtKB-KW"/>
</dbReference>
<keyword evidence="4" id="KW-0067">ATP-binding</keyword>
<evidence type="ECO:0000259" key="6">
    <source>
        <dbReference type="SMART" id="SM00382"/>
    </source>
</evidence>
<dbReference type="PANTHER" id="PTHR43788:SF16">
    <property type="entry name" value="HELICASE WITH ZINC FINGER 2"/>
    <property type="match status" value="1"/>
</dbReference>
<dbReference type="InterPro" id="IPR047187">
    <property type="entry name" value="SF1_C_Upf1"/>
</dbReference>
<dbReference type="PANTHER" id="PTHR43788">
    <property type="entry name" value="DNA2/NAM7 HELICASE FAMILY MEMBER"/>
    <property type="match status" value="1"/>
</dbReference>
<organism evidence="7 8">
    <name type="scientific">Pristionchus fissidentatus</name>
    <dbReference type="NCBI Taxonomy" id="1538716"/>
    <lineage>
        <taxon>Eukaryota</taxon>
        <taxon>Metazoa</taxon>
        <taxon>Ecdysozoa</taxon>
        <taxon>Nematoda</taxon>
        <taxon>Chromadorea</taxon>
        <taxon>Rhabditida</taxon>
        <taxon>Rhabditina</taxon>
        <taxon>Diplogasteromorpha</taxon>
        <taxon>Diplogasteroidea</taxon>
        <taxon>Neodiplogasteridae</taxon>
        <taxon>Pristionchus</taxon>
    </lineage>
</organism>
<feature type="compositionally biased region" description="Basic and acidic residues" evidence="5">
    <location>
        <begin position="61"/>
        <end position="81"/>
    </location>
</feature>
<feature type="domain" description="AAA+ ATPase" evidence="6">
    <location>
        <begin position="416"/>
        <end position="644"/>
    </location>
</feature>
<dbReference type="SMART" id="SM00382">
    <property type="entry name" value="AAA"/>
    <property type="match status" value="1"/>
</dbReference>
<gene>
    <name evidence="7" type="ORF">PFISCL1PPCAC_9140</name>
</gene>
<keyword evidence="3" id="KW-0347">Helicase</keyword>
<dbReference type="Gene3D" id="3.40.50.300">
    <property type="entry name" value="P-loop containing nucleotide triphosphate hydrolases"/>
    <property type="match status" value="2"/>
</dbReference>
<accession>A0AAV5VI09</accession>
<dbReference type="InterPro" id="IPR050534">
    <property type="entry name" value="Coronavir_polyprotein_1ab"/>
</dbReference>
<sequence length="840" mass="93886">LRMSSNGTSIAIARAEIPWSPEDPIPPHPWEKKLSARQDPLPTSSSINPPDPTAPPGRYSGKPELRPPRTEEERNGGAFEAHELVSLKEIKQFREETRQGPPTAESMRYQSDASFPVTPLIYRYIAQSNVFEAIHFETFMPGRPDLRFLRSCAVPKATATGDYFRVIRLERCEELSNVVKLSDSRFSMDYPLVWAVKEAKKMEFSCEKKYGIILEDTNVEGGVCVITGDGKLPVVPDSLVADDVVREPGTLVWITTRNCGGAHLYPVEMPGPKSWPAYVKLVQEVRTSSQETCTVTTVTALTAEEMKRIEDRLDKFEGYGKKDYMDMMIELFKLGVRFRENEEAINPDQETSRLDKCLVMDILKEQHVKSLCENLLYAIYNRSGEAKAKSINEFKITNSKTKLNDEQQDAVDRYLDRQVFCVQAPPGSGKTVVAATMAAAMTEKGTVDVQLLLSVQNVAVDNMAAALKKRSIRYGTRAYNMKALKHLDPHHPAPFDLFDDMAEECDDSESGENDTLKKWQSMKAKSSKEYFNDAVKEKVIEEEELMRDSGDSLIVLATVDVALRVMHKGGKLQRRLKNAGAIIIDEASLLPEATLFAICCLFPQARLVLIGDDRQLPPYRYMAGVLGHELAARSALSVAMRNPSVPVVRLTTVYRAPQSLIAPYNSAFYEGKLESAGKTEGERPLSEVELVGKSAAQLLLVDVAEGVHVRDDTSKSLHNEKEVEVLKSLLQKIKDKKDSTMIICLYDEQVTRVKRKLPGWTVHTVDSSQGKEASIVIVLTTRTKGGSPFFSCEKRCNVAISRAKDALIVLGRKEVLKIIDPWKRVVSEDQGFTVINTNEI</sequence>
<dbReference type="EMBL" id="BTSY01000003">
    <property type="protein sequence ID" value="GMT17843.1"/>
    <property type="molecule type" value="Genomic_DNA"/>
</dbReference>
<keyword evidence="2" id="KW-0378">Hydrolase</keyword>
<comment type="caution">
    <text evidence="7">The sequence shown here is derived from an EMBL/GenBank/DDBJ whole genome shotgun (WGS) entry which is preliminary data.</text>
</comment>
<dbReference type="Pfam" id="PF13087">
    <property type="entry name" value="AAA_12"/>
    <property type="match status" value="1"/>
</dbReference>
<dbReference type="AlphaFoldDB" id="A0AAV5VI09"/>
<proteinExistence type="predicted"/>
<evidence type="ECO:0000256" key="2">
    <source>
        <dbReference type="ARBA" id="ARBA00022801"/>
    </source>
</evidence>
<dbReference type="CDD" id="cd18808">
    <property type="entry name" value="SF1_C_Upf1"/>
    <property type="match status" value="1"/>
</dbReference>
<evidence type="ECO:0000313" key="7">
    <source>
        <dbReference type="EMBL" id="GMT17843.1"/>
    </source>
</evidence>
<dbReference type="GO" id="GO:0005524">
    <property type="term" value="F:ATP binding"/>
    <property type="evidence" value="ECO:0007669"/>
    <property type="project" value="UniProtKB-KW"/>
</dbReference>
<dbReference type="InterPro" id="IPR003593">
    <property type="entry name" value="AAA+_ATPase"/>
</dbReference>
<evidence type="ECO:0000256" key="1">
    <source>
        <dbReference type="ARBA" id="ARBA00022741"/>
    </source>
</evidence>
<dbReference type="InterPro" id="IPR027417">
    <property type="entry name" value="P-loop_NTPase"/>
</dbReference>
<feature type="non-terminal residue" evidence="7">
    <location>
        <position position="1"/>
    </location>
</feature>
<feature type="region of interest" description="Disordered" evidence="5">
    <location>
        <begin position="1"/>
        <end position="81"/>
    </location>
</feature>
<reference evidence="7" key="1">
    <citation type="submission" date="2023-10" db="EMBL/GenBank/DDBJ databases">
        <title>Genome assembly of Pristionchus species.</title>
        <authorList>
            <person name="Yoshida K."/>
            <person name="Sommer R.J."/>
        </authorList>
    </citation>
    <scope>NUCLEOTIDE SEQUENCE</scope>
    <source>
        <strain evidence="7">RS5133</strain>
    </source>
</reference>
<keyword evidence="1" id="KW-0547">Nucleotide-binding</keyword>
<evidence type="ECO:0000256" key="3">
    <source>
        <dbReference type="ARBA" id="ARBA00022806"/>
    </source>
</evidence>